<dbReference type="InterPro" id="IPR027417">
    <property type="entry name" value="P-loop_NTPase"/>
</dbReference>
<keyword evidence="15" id="KW-1185">Reference proteome</keyword>
<keyword evidence="9 13" id="KW-0418">Kinase</keyword>
<protein>
    <recommendedName>
        <fullName evidence="4 13">Tetraacyldisaccharide 4'-kinase</fullName>
        <ecNumber evidence="3 13">2.7.1.130</ecNumber>
    </recommendedName>
    <alternativeName>
        <fullName evidence="12 13">Lipid A 4'-kinase</fullName>
    </alternativeName>
</protein>
<organism evidence="14 15">
    <name type="scientific">Duganella qianjiadongensis</name>
    <dbReference type="NCBI Taxonomy" id="2692176"/>
    <lineage>
        <taxon>Bacteria</taxon>
        <taxon>Pseudomonadati</taxon>
        <taxon>Pseudomonadota</taxon>
        <taxon>Betaproteobacteria</taxon>
        <taxon>Burkholderiales</taxon>
        <taxon>Oxalobacteraceae</taxon>
        <taxon>Telluria group</taxon>
        <taxon>Duganella</taxon>
    </lineage>
</organism>
<evidence type="ECO:0000256" key="11">
    <source>
        <dbReference type="ARBA" id="ARBA00023098"/>
    </source>
</evidence>
<dbReference type="PANTHER" id="PTHR42724:SF1">
    <property type="entry name" value="TETRAACYLDISACCHARIDE 4'-KINASE, MITOCHONDRIAL-RELATED"/>
    <property type="match status" value="1"/>
</dbReference>
<dbReference type="Proteomes" id="UP000478090">
    <property type="component" value="Unassembled WGS sequence"/>
</dbReference>
<evidence type="ECO:0000256" key="2">
    <source>
        <dbReference type="ARBA" id="ARBA00004870"/>
    </source>
</evidence>
<evidence type="ECO:0000256" key="7">
    <source>
        <dbReference type="ARBA" id="ARBA00022679"/>
    </source>
</evidence>
<evidence type="ECO:0000256" key="1">
    <source>
        <dbReference type="ARBA" id="ARBA00002274"/>
    </source>
</evidence>
<sequence>MQSGSALEARLTRAWLRRGPLACALWPVSLLFRALSGMRTALFRAGLLKSTRLPVPVVVVGNIFIGGTGKTPLTIWLVQALQAAGLRPAVISRGHGSKDTAPRLVDGRATAAQVGDEPLLIWQRCACPVMVGRDRAATGQALLALHPEIDILLTDDGLQHYALQRDVEIILFDGRGAGNGWLLPAGPLREPVSRRRDVTVINAAQLTPALLASVGVSQAGVQQSTGQRGIALPEVAYQMLLAGDYAEQLCNRQQRTTLAELAAQPALRVVAAAGIGNPARFFGMLRAAGLQVQELPLPDHHDFLDRPFAALQADLILMTEKDAVKCAQIEELRDDPRLWVVPVTARIDAALAAQIVEKCRGRSFA</sequence>
<comment type="catalytic activity">
    <reaction evidence="13">
        <text>a lipid A disaccharide + ATP = a lipid IVA + ADP + H(+)</text>
        <dbReference type="Rhea" id="RHEA:67840"/>
        <dbReference type="ChEBI" id="CHEBI:15378"/>
        <dbReference type="ChEBI" id="CHEBI:30616"/>
        <dbReference type="ChEBI" id="CHEBI:176343"/>
        <dbReference type="ChEBI" id="CHEBI:176425"/>
        <dbReference type="ChEBI" id="CHEBI:456216"/>
        <dbReference type="EC" id="2.7.1.130"/>
    </reaction>
</comment>
<dbReference type="HAMAP" id="MF_00409">
    <property type="entry name" value="LpxK"/>
    <property type="match status" value="1"/>
</dbReference>
<dbReference type="SUPFAM" id="SSF52540">
    <property type="entry name" value="P-loop containing nucleoside triphosphate hydrolases"/>
    <property type="match status" value="1"/>
</dbReference>
<evidence type="ECO:0000256" key="8">
    <source>
        <dbReference type="ARBA" id="ARBA00022741"/>
    </source>
</evidence>
<keyword evidence="11 13" id="KW-0443">Lipid metabolism</keyword>
<accession>A0ABW9VKJ3</accession>
<dbReference type="GO" id="GO:0009029">
    <property type="term" value="F:lipid-A 4'-kinase activity"/>
    <property type="evidence" value="ECO:0007669"/>
    <property type="project" value="UniProtKB-EC"/>
</dbReference>
<feature type="binding site" evidence="13">
    <location>
        <begin position="64"/>
        <end position="71"/>
    </location>
    <ligand>
        <name>ATP</name>
        <dbReference type="ChEBI" id="CHEBI:30616"/>
    </ligand>
</feature>
<evidence type="ECO:0000313" key="14">
    <source>
        <dbReference type="EMBL" id="MYM40124.1"/>
    </source>
</evidence>
<dbReference type="Pfam" id="PF02606">
    <property type="entry name" value="LpxK"/>
    <property type="match status" value="1"/>
</dbReference>
<dbReference type="PANTHER" id="PTHR42724">
    <property type="entry name" value="TETRAACYLDISACCHARIDE 4'-KINASE"/>
    <property type="match status" value="1"/>
</dbReference>
<dbReference type="NCBIfam" id="TIGR00682">
    <property type="entry name" value="lpxK"/>
    <property type="match status" value="1"/>
</dbReference>
<evidence type="ECO:0000256" key="5">
    <source>
        <dbReference type="ARBA" id="ARBA00022516"/>
    </source>
</evidence>
<proteinExistence type="inferred from homology"/>
<evidence type="ECO:0000256" key="4">
    <source>
        <dbReference type="ARBA" id="ARBA00016436"/>
    </source>
</evidence>
<keyword evidence="6 13" id="KW-0441">Lipid A biosynthesis</keyword>
<comment type="similarity">
    <text evidence="13">Belongs to the LpxK family.</text>
</comment>
<name>A0ABW9VKJ3_9BURK</name>
<reference evidence="14 15" key="1">
    <citation type="submission" date="2019-12" db="EMBL/GenBank/DDBJ databases">
        <title>Novel species isolated from a subtropical stream in China.</title>
        <authorList>
            <person name="Lu H."/>
        </authorList>
    </citation>
    <scope>NUCLEOTIDE SEQUENCE [LARGE SCALE GENOMIC DNA]</scope>
    <source>
        <strain evidence="14 15">CY13W</strain>
    </source>
</reference>
<evidence type="ECO:0000313" key="15">
    <source>
        <dbReference type="Proteomes" id="UP000478090"/>
    </source>
</evidence>
<evidence type="ECO:0000256" key="12">
    <source>
        <dbReference type="ARBA" id="ARBA00029757"/>
    </source>
</evidence>
<dbReference type="EMBL" id="WWCM01000007">
    <property type="protein sequence ID" value="MYM40124.1"/>
    <property type="molecule type" value="Genomic_DNA"/>
</dbReference>
<comment type="function">
    <text evidence="1 13">Transfers the gamma-phosphate of ATP to the 4'-position of a tetraacyldisaccharide 1-phosphate intermediate (termed DS-1-P) to form tetraacyldisaccharide 1,4'-bis-phosphate (lipid IVA).</text>
</comment>
<comment type="caution">
    <text evidence="14">The sequence shown here is derived from an EMBL/GenBank/DDBJ whole genome shotgun (WGS) entry which is preliminary data.</text>
</comment>
<dbReference type="InterPro" id="IPR003758">
    <property type="entry name" value="LpxK"/>
</dbReference>
<evidence type="ECO:0000256" key="9">
    <source>
        <dbReference type="ARBA" id="ARBA00022777"/>
    </source>
</evidence>
<evidence type="ECO:0000256" key="6">
    <source>
        <dbReference type="ARBA" id="ARBA00022556"/>
    </source>
</evidence>
<comment type="pathway">
    <text evidence="2 13">Glycolipid biosynthesis; lipid IV(A) biosynthesis; lipid IV(A) from (3R)-3-hydroxytetradecanoyl-[acyl-carrier-protein] and UDP-N-acetyl-alpha-D-glucosamine: step 6/6.</text>
</comment>
<keyword evidence="10 13" id="KW-0067">ATP-binding</keyword>
<evidence type="ECO:0000256" key="10">
    <source>
        <dbReference type="ARBA" id="ARBA00022840"/>
    </source>
</evidence>
<evidence type="ECO:0000256" key="3">
    <source>
        <dbReference type="ARBA" id="ARBA00012071"/>
    </source>
</evidence>
<dbReference type="EC" id="2.7.1.130" evidence="3 13"/>
<evidence type="ECO:0000256" key="13">
    <source>
        <dbReference type="HAMAP-Rule" id="MF_00409"/>
    </source>
</evidence>
<keyword evidence="7 13" id="KW-0808">Transferase</keyword>
<keyword evidence="8 13" id="KW-0547">Nucleotide-binding</keyword>
<keyword evidence="5 13" id="KW-0444">Lipid biosynthesis</keyword>
<gene>
    <name evidence="13" type="primary">lpxK</name>
    <name evidence="14" type="ORF">GTP27_12375</name>
</gene>